<name>A0ABX5Y256_9BACT</name>
<dbReference type="RefSeq" id="WP_145216905.1">
    <property type="nucleotide sequence ID" value="NZ_CP036432.1"/>
</dbReference>
<dbReference type="NCBIfam" id="TIGR03696">
    <property type="entry name" value="Rhs_assc_core"/>
    <property type="match status" value="1"/>
</dbReference>
<organism evidence="1 2">
    <name type="scientific">Stieleria magnilauensis</name>
    <dbReference type="NCBI Taxonomy" id="2527963"/>
    <lineage>
        <taxon>Bacteria</taxon>
        <taxon>Pseudomonadati</taxon>
        <taxon>Planctomycetota</taxon>
        <taxon>Planctomycetia</taxon>
        <taxon>Pirellulales</taxon>
        <taxon>Pirellulaceae</taxon>
        <taxon>Stieleria</taxon>
    </lineage>
</organism>
<sequence length="389" mass="44353">MLCHRSSRRQNLRQRLARTRARGVKPCADLNSNRSCKTLRQPTCSPGKSRPENDRPSIKFTVRYLRGQQYSITALTDSSGAIKERYAYDAYGGLSIFDGSGTARTTTAEGNRYTYTGREWDAELTLYHYRARMYDSSSGRFCSRDPIGYADGFNLYSCHIGLAEVDPSGLSFSVDYIEMPLAEYWEMEGTDTFAKTRATNLTGLDGRTIGWRWQMLDTKKISNCCYCAKVGDPLTPHLRVSVKLAGFDQQWMTRHGHNAIERHELRRVAAFRKGYNEYLEPITRLSTKCGWVCRSSESEAKDVLDKYIGELSKASRDQFNNYIETAQAAIDVENQNIRWAYRRVGGTGIVHLRQLHNGFRFIAEIPKPKKFSPPACPDKGDCHPLQKKR</sequence>
<protein>
    <submittedName>
        <fullName evidence="1">tRNA3(Ser)-specific nuclease WapA</fullName>
        <ecNumber evidence="1">3.1.-.-</ecNumber>
    </submittedName>
</protein>
<accession>A0ABX5Y256</accession>
<keyword evidence="2" id="KW-1185">Reference proteome</keyword>
<dbReference type="GO" id="GO:0016787">
    <property type="term" value="F:hydrolase activity"/>
    <property type="evidence" value="ECO:0007669"/>
    <property type="project" value="UniProtKB-KW"/>
</dbReference>
<dbReference type="PANTHER" id="PTHR32305:SF15">
    <property type="entry name" value="PROTEIN RHSA-RELATED"/>
    <property type="match status" value="1"/>
</dbReference>
<dbReference type="Gene3D" id="2.180.10.10">
    <property type="entry name" value="RHS repeat-associated core"/>
    <property type="match status" value="1"/>
</dbReference>
<evidence type="ECO:0000313" key="2">
    <source>
        <dbReference type="Proteomes" id="UP000318081"/>
    </source>
</evidence>
<keyword evidence="1" id="KW-0378">Hydrolase</keyword>
<dbReference type="PRINTS" id="PR00394">
    <property type="entry name" value="RHSPROTEIN"/>
</dbReference>
<reference evidence="1 2" key="1">
    <citation type="submission" date="2019-02" db="EMBL/GenBank/DDBJ databases">
        <title>Deep-cultivation of Planctomycetes and their phenomic and genomic characterization uncovers novel biology.</title>
        <authorList>
            <person name="Wiegand S."/>
            <person name="Jogler M."/>
            <person name="Boedeker C."/>
            <person name="Pinto D."/>
            <person name="Vollmers J."/>
            <person name="Rivas-Marin E."/>
            <person name="Kohn T."/>
            <person name="Peeters S.H."/>
            <person name="Heuer A."/>
            <person name="Rast P."/>
            <person name="Oberbeckmann S."/>
            <person name="Bunk B."/>
            <person name="Jeske O."/>
            <person name="Meyerdierks A."/>
            <person name="Storesund J.E."/>
            <person name="Kallscheuer N."/>
            <person name="Luecker S."/>
            <person name="Lage O.M."/>
            <person name="Pohl T."/>
            <person name="Merkel B.J."/>
            <person name="Hornburger P."/>
            <person name="Mueller R.-W."/>
            <person name="Bruemmer F."/>
            <person name="Labrenz M."/>
            <person name="Spormann A.M."/>
            <person name="Op den Camp H."/>
            <person name="Overmann J."/>
            <person name="Amann R."/>
            <person name="Jetten M.S.M."/>
            <person name="Mascher T."/>
            <person name="Medema M.H."/>
            <person name="Devos D.P."/>
            <person name="Kaster A.-K."/>
            <person name="Ovreas L."/>
            <person name="Rohde M."/>
            <person name="Galperin M.Y."/>
            <person name="Jogler C."/>
        </authorList>
    </citation>
    <scope>NUCLEOTIDE SEQUENCE [LARGE SCALE GENOMIC DNA]</scope>
    <source>
        <strain evidence="1 2">TBK1r</strain>
    </source>
</reference>
<dbReference type="EC" id="3.1.-.-" evidence="1"/>
<evidence type="ECO:0000313" key="1">
    <source>
        <dbReference type="EMBL" id="QDV86154.1"/>
    </source>
</evidence>
<dbReference type="InterPro" id="IPR050708">
    <property type="entry name" value="T6SS_VgrG/RHS"/>
</dbReference>
<dbReference type="Proteomes" id="UP000318081">
    <property type="component" value="Chromosome"/>
</dbReference>
<dbReference type="InterPro" id="IPR022385">
    <property type="entry name" value="Rhs_assc_core"/>
</dbReference>
<dbReference type="PANTHER" id="PTHR32305">
    <property type="match status" value="1"/>
</dbReference>
<gene>
    <name evidence="1" type="primary">wapA_6</name>
    <name evidence="1" type="ORF">TBK1r_51720</name>
</gene>
<proteinExistence type="predicted"/>
<dbReference type="EMBL" id="CP036432">
    <property type="protein sequence ID" value="QDV86154.1"/>
    <property type="molecule type" value="Genomic_DNA"/>
</dbReference>